<sequence>MARSLDTLPFDVFYQIATSLDDRDLIHLSRANHALRTLTNSDLIARKTVERVLRYSEEGHAALRAQAGYRKAVGHRFDINEAIATADPYSVCVLAFGADFLYEQGFLCYRVGHEIRLLNVHGVDEYERVLNLYDVLPHLEGSSHLDAAERVTLVHYHDGVLVLRVASSHDGFTDTLLVLDMQPHPRPTTGRRGRLLLQAAVPATVPIFVRNNRSYIWYGTFTALDDSNGVWAVSGVDLLTLQTINFSLDGVVEGDVGQTVAFEMYEACLYVVSTQATSGDDERYSSFYHCACYAPRNKGQKWNGRLWRREHREGPINEMWTDLSIRMDETTGRPVILECRREWRQGKSENHRTNYIEPLPTPEEAFGERNGETPPRWVNEVKDLNPGDNRQTYNERPEKRLRRYYHPEYEDTHDQNTRQEFIAVRTKHRSYHLSAATFVDLVNDPQADGLRSRDRLRLRTVSRKRKCPLDEEGMLLKPTQADADGRPVEGSEEQFVSRGVRLWPPKDSPSELTQLLCPDTRLGAIRAVSDERSLIYSVSSPGLSHNDRALILISFDPKIRFPDFPSLRTMKAATTGQMFPVEVPRPESSNFLIRKSEPLYKAIRRGYWVR</sequence>
<protein>
    <recommendedName>
        <fullName evidence="2">F-box domain-containing protein</fullName>
    </recommendedName>
</protein>
<comment type="caution">
    <text evidence="3">The sequence shown here is derived from an EMBL/GenBank/DDBJ whole genome shotgun (WGS) entry which is preliminary data.</text>
</comment>
<keyword evidence="4" id="KW-1185">Reference proteome</keyword>
<evidence type="ECO:0000313" key="4">
    <source>
        <dbReference type="Proteomes" id="UP001149074"/>
    </source>
</evidence>
<evidence type="ECO:0000313" key="3">
    <source>
        <dbReference type="EMBL" id="KAJ5111571.1"/>
    </source>
</evidence>
<dbReference type="Proteomes" id="UP001149074">
    <property type="component" value="Unassembled WGS sequence"/>
</dbReference>
<gene>
    <name evidence="3" type="ORF">N7532_002106</name>
</gene>
<organism evidence="3 4">
    <name type="scientific">Penicillium argentinense</name>
    <dbReference type="NCBI Taxonomy" id="1131581"/>
    <lineage>
        <taxon>Eukaryota</taxon>
        <taxon>Fungi</taxon>
        <taxon>Dikarya</taxon>
        <taxon>Ascomycota</taxon>
        <taxon>Pezizomycotina</taxon>
        <taxon>Eurotiomycetes</taxon>
        <taxon>Eurotiomycetidae</taxon>
        <taxon>Eurotiales</taxon>
        <taxon>Aspergillaceae</taxon>
        <taxon>Penicillium</taxon>
    </lineage>
</organism>
<feature type="region of interest" description="Disordered" evidence="1">
    <location>
        <begin position="352"/>
        <end position="393"/>
    </location>
</feature>
<dbReference type="SUPFAM" id="SSF81383">
    <property type="entry name" value="F-box domain"/>
    <property type="match status" value="1"/>
</dbReference>
<accession>A0A9W9KN22</accession>
<name>A0A9W9KN22_9EURO</name>
<evidence type="ECO:0000259" key="2">
    <source>
        <dbReference type="PROSITE" id="PS50181"/>
    </source>
</evidence>
<dbReference type="EMBL" id="JAPQKI010000002">
    <property type="protein sequence ID" value="KAJ5111571.1"/>
    <property type="molecule type" value="Genomic_DNA"/>
</dbReference>
<dbReference type="PROSITE" id="PS50181">
    <property type="entry name" value="FBOX"/>
    <property type="match status" value="1"/>
</dbReference>
<dbReference type="InterPro" id="IPR001810">
    <property type="entry name" value="F-box_dom"/>
</dbReference>
<dbReference type="InterPro" id="IPR036047">
    <property type="entry name" value="F-box-like_dom_sf"/>
</dbReference>
<dbReference type="OrthoDB" id="5359231at2759"/>
<dbReference type="RefSeq" id="XP_056479641.1">
    <property type="nucleotide sequence ID" value="XM_056614600.1"/>
</dbReference>
<reference evidence="3" key="2">
    <citation type="journal article" date="2023" name="IMA Fungus">
        <title>Comparative genomic study of the Penicillium genus elucidates a diverse pangenome and 15 lateral gene transfer events.</title>
        <authorList>
            <person name="Petersen C."/>
            <person name="Sorensen T."/>
            <person name="Nielsen M.R."/>
            <person name="Sondergaard T.E."/>
            <person name="Sorensen J.L."/>
            <person name="Fitzpatrick D.A."/>
            <person name="Frisvad J.C."/>
            <person name="Nielsen K.L."/>
        </authorList>
    </citation>
    <scope>NUCLEOTIDE SEQUENCE</scope>
    <source>
        <strain evidence="3">IBT 30761</strain>
    </source>
</reference>
<evidence type="ECO:0000256" key="1">
    <source>
        <dbReference type="SAM" id="MobiDB-lite"/>
    </source>
</evidence>
<proteinExistence type="predicted"/>
<dbReference type="GeneID" id="81353579"/>
<dbReference type="AlphaFoldDB" id="A0A9W9KN22"/>
<reference evidence="3" key="1">
    <citation type="submission" date="2022-11" db="EMBL/GenBank/DDBJ databases">
        <authorList>
            <person name="Petersen C."/>
        </authorList>
    </citation>
    <scope>NUCLEOTIDE SEQUENCE</scope>
    <source>
        <strain evidence="3">IBT 30761</strain>
    </source>
</reference>
<feature type="domain" description="F-box" evidence="2">
    <location>
        <begin position="2"/>
        <end position="48"/>
    </location>
</feature>